<dbReference type="GO" id="GO:0016301">
    <property type="term" value="F:kinase activity"/>
    <property type="evidence" value="ECO:0007669"/>
    <property type="project" value="InterPro"/>
</dbReference>
<dbReference type="InterPro" id="IPR006083">
    <property type="entry name" value="PRK/URK"/>
</dbReference>
<dbReference type="AlphaFoldDB" id="A0A0A8LDH3"/>
<evidence type="ECO:0000259" key="1">
    <source>
        <dbReference type="Pfam" id="PF00485"/>
    </source>
</evidence>
<dbReference type="SUPFAM" id="SSF52540">
    <property type="entry name" value="P-loop containing nucleoside triphosphate hydrolases"/>
    <property type="match status" value="1"/>
</dbReference>
<dbReference type="OrthoDB" id="10041966at2759"/>
<gene>
    <name evidence="2" type="ORF">KLDO_g4658</name>
</gene>
<sequence length="242" mass="27831">MTNKKLILIAISGCSSSGKTTLAKLTSNAIPESILLHEDDFYKPDAEIPMNEKYQIADWDCPEALDIDAFKRELDQIKQTGSIRSKLIHNDNVDDIAKFDLSKEEWVLLERKYAELKCSDVKIVLVDGFMIFNDKELTDKFDLKIFVRAPYGTLKQRRYARAGYKTLDSFWVDPPYYFDEFVYKSYTREHKHMFLNDDIEGELKPGTEAFELLNDDNTNIADALNAIADYIVKALNDVSVSK</sequence>
<dbReference type="EMBL" id="CCBQ010000047">
    <property type="protein sequence ID" value="CDO96454.1"/>
    <property type="molecule type" value="Genomic_DNA"/>
</dbReference>
<evidence type="ECO:0000313" key="2">
    <source>
        <dbReference type="EMBL" id="CDO96454.1"/>
    </source>
</evidence>
<reference evidence="2 3" key="1">
    <citation type="submission" date="2014-03" db="EMBL/GenBank/DDBJ databases">
        <title>The genome of Kluyveromyces dobzhanskii.</title>
        <authorList>
            <person name="Nystedt B."/>
            <person name="Astrom S."/>
        </authorList>
    </citation>
    <scope>NUCLEOTIDE SEQUENCE [LARGE SCALE GENOMIC DNA]</scope>
    <source>
        <strain evidence="2 3">CBS 2104</strain>
    </source>
</reference>
<evidence type="ECO:0000313" key="3">
    <source>
        <dbReference type="Proteomes" id="UP000031516"/>
    </source>
</evidence>
<dbReference type="Gene3D" id="3.40.50.300">
    <property type="entry name" value="P-loop containing nucleotide triphosphate hydrolases"/>
    <property type="match status" value="1"/>
</dbReference>
<keyword evidence="3" id="KW-1185">Reference proteome</keyword>
<proteinExistence type="predicted"/>
<dbReference type="PANTHER" id="PTHR10285">
    <property type="entry name" value="URIDINE KINASE"/>
    <property type="match status" value="1"/>
</dbReference>
<accession>A0A0A8LDH3</accession>
<dbReference type="InterPro" id="IPR027417">
    <property type="entry name" value="P-loop_NTPase"/>
</dbReference>
<organism evidence="2 3">
    <name type="scientific">Kluyveromyces dobzhanskii CBS 2104</name>
    <dbReference type="NCBI Taxonomy" id="1427455"/>
    <lineage>
        <taxon>Eukaryota</taxon>
        <taxon>Fungi</taxon>
        <taxon>Dikarya</taxon>
        <taxon>Ascomycota</taxon>
        <taxon>Saccharomycotina</taxon>
        <taxon>Saccharomycetes</taxon>
        <taxon>Saccharomycetales</taxon>
        <taxon>Saccharomycetaceae</taxon>
        <taxon>Kluyveromyces</taxon>
    </lineage>
</organism>
<protein>
    <submittedName>
        <fullName evidence="2">WGS project CCBQ000000000 data, contig 00058</fullName>
    </submittedName>
</protein>
<dbReference type="GO" id="GO:0005524">
    <property type="term" value="F:ATP binding"/>
    <property type="evidence" value="ECO:0007669"/>
    <property type="project" value="InterPro"/>
</dbReference>
<dbReference type="Proteomes" id="UP000031516">
    <property type="component" value="Unassembled WGS sequence"/>
</dbReference>
<dbReference type="CDD" id="cd02024">
    <property type="entry name" value="NRK1"/>
    <property type="match status" value="1"/>
</dbReference>
<dbReference type="Pfam" id="PF00485">
    <property type="entry name" value="PRK"/>
    <property type="match status" value="1"/>
</dbReference>
<comment type="caution">
    <text evidence="2">The sequence shown here is derived from an EMBL/GenBank/DDBJ whole genome shotgun (WGS) entry which is preliminary data.</text>
</comment>
<feature type="domain" description="Phosphoribulokinase/uridine kinase" evidence="1">
    <location>
        <begin position="8"/>
        <end position="148"/>
    </location>
</feature>
<name>A0A0A8LDH3_9SACH</name>